<proteinExistence type="predicted"/>
<dbReference type="InterPro" id="IPR029062">
    <property type="entry name" value="Class_I_gatase-like"/>
</dbReference>
<evidence type="ECO:0000313" key="2">
    <source>
        <dbReference type="EMBL" id="KAH8073013.1"/>
    </source>
</evidence>
<dbReference type="PANTHER" id="PTHR43130">
    <property type="entry name" value="ARAC-FAMILY TRANSCRIPTIONAL REGULATOR"/>
    <property type="match status" value="1"/>
</dbReference>
<accession>A0A8K0UCG6</accession>
<dbReference type="EMBL" id="JAEVFJ010000075">
    <property type="protein sequence ID" value="KAH8073013.1"/>
    <property type="molecule type" value="Genomic_DNA"/>
</dbReference>
<dbReference type="PANTHER" id="PTHR43130:SF15">
    <property type="entry name" value="THIJ_PFPI FAMILY PROTEIN (AFU_ORTHOLOGUE AFUA_5G14240)"/>
    <property type="match status" value="1"/>
</dbReference>
<keyword evidence="3" id="KW-1185">Reference proteome</keyword>
<dbReference type="Proteomes" id="UP000813824">
    <property type="component" value="Unassembled WGS sequence"/>
</dbReference>
<evidence type="ECO:0000259" key="1">
    <source>
        <dbReference type="Pfam" id="PF01965"/>
    </source>
</evidence>
<dbReference type="InterPro" id="IPR052158">
    <property type="entry name" value="INH-QAR"/>
</dbReference>
<name>A0A8K0UCG6_9AGAR</name>
<sequence length="231" mass="24982">MATSKDRQTLKLAVCLFDDVTTLDFQGPLEHLGFLARWNVVETAPPFTRIDSKFIIDSVFLGPSTDPVRPCTGPLMIPTRTYDSVGEDEQFDMILVPGGPGAQPEAVPPSLLSFIKRQAPGATYVLSACTGSWVLAHAGVLRGKRATTNKASLQLIRDLTTELGVTWVAKARWVVDGKYWTSSGVTAGIDMSIAFLTHLIGEALTTKIRGLSEASVRGEGDDEYAEFHGLV</sequence>
<protein>
    <submittedName>
        <fullName evidence="2">Class I glutamine amidotransferase-like protein</fullName>
    </submittedName>
</protein>
<dbReference type="OrthoDB" id="543156at2759"/>
<dbReference type="InterPro" id="IPR002818">
    <property type="entry name" value="DJ-1/PfpI"/>
</dbReference>
<reference evidence="2" key="1">
    <citation type="journal article" date="2021" name="New Phytol.">
        <title>Evolutionary innovations through gain and loss of genes in the ectomycorrhizal Boletales.</title>
        <authorList>
            <person name="Wu G."/>
            <person name="Miyauchi S."/>
            <person name="Morin E."/>
            <person name="Kuo A."/>
            <person name="Drula E."/>
            <person name="Varga T."/>
            <person name="Kohler A."/>
            <person name="Feng B."/>
            <person name="Cao Y."/>
            <person name="Lipzen A."/>
            <person name="Daum C."/>
            <person name="Hundley H."/>
            <person name="Pangilinan J."/>
            <person name="Johnson J."/>
            <person name="Barry K."/>
            <person name="LaButti K."/>
            <person name="Ng V."/>
            <person name="Ahrendt S."/>
            <person name="Min B."/>
            <person name="Choi I.G."/>
            <person name="Park H."/>
            <person name="Plett J.M."/>
            <person name="Magnuson J."/>
            <person name="Spatafora J.W."/>
            <person name="Nagy L.G."/>
            <person name="Henrissat B."/>
            <person name="Grigoriev I.V."/>
            <person name="Yang Z.L."/>
            <person name="Xu J."/>
            <person name="Martin F.M."/>
        </authorList>
    </citation>
    <scope>NUCLEOTIDE SEQUENCE</scope>
    <source>
        <strain evidence="2">KKN 215</strain>
    </source>
</reference>
<dbReference type="CDD" id="cd03139">
    <property type="entry name" value="GATase1_PfpI_2"/>
    <property type="match status" value="1"/>
</dbReference>
<dbReference type="Pfam" id="PF01965">
    <property type="entry name" value="DJ-1_PfpI"/>
    <property type="match status" value="1"/>
</dbReference>
<dbReference type="Gene3D" id="3.40.50.880">
    <property type="match status" value="1"/>
</dbReference>
<feature type="domain" description="DJ-1/PfpI" evidence="1">
    <location>
        <begin position="53"/>
        <end position="196"/>
    </location>
</feature>
<dbReference type="AlphaFoldDB" id="A0A8K0UCG6"/>
<keyword evidence="2" id="KW-0315">Glutamine amidotransferase</keyword>
<organism evidence="2 3">
    <name type="scientific">Cristinia sonorae</name>
    <dbReference type="NCBI Taxonomy" id="1940300"/>
    <lineage>
        <taxon>Eukaryota</taxon>
        <taxon>Fungi</taxon>
        <taxon>Dikarya</taxon>
        <taxon>Basidiomycota</taxon>
        <taxon>Agaricomycotina</taxon>
        <taxon>Agaricomycetes</taxon>
        <taxon>Agaricomycetidae</taxon>
        <taxon>Agaricales</taxon>
        <taxon>Pleurotineae</taxon>
        <taxon>Stephanosporaceae</taxon>
        <taxon>Cristinia</taxon>
    </lineage>
</organism>
<gene>
    <name evidence="2" type="ORF">BXZ70DRAFT_964111</name>
</gene>
<dbReference type="SUPFAM" id="SSF52317">
    <property type="entry name" value="Class I glutamine amidotransferase-like"/>
    <property type="match status" value="1"/>
</dbReference>
<comment type="caution">
    <text evidence="2">The sequence shown here is derived from an EMBL/GenBank/DDBJ whole genome shotgun (WGS) entry which is preliminary data.</text>
</comment>
<evidence type="ECO:0000313" key="3">
    <source>
        <dbReference type="Proteomes" id="UP000813824"/>
    </source>
</evidence>